<dbReference type="Proteomes" id="UP001060085">
    <property type="component" value="Linkage Group LG03"/>
</dbReference>
<name>A0ACC0BMV9_CATRO</name>
<proteinExistence type="predicted"/>
<comment type="caution">
    <text evidence="1">The sequence shown here is derived from an EMBL/GenBank/DDBJ whole genome shotgun (WGS) entry which is preliminary data.</text>
</comment>
<evidence type="ECO:0000313" key="2">
    <source>
        <dbReference type="Proteomes" id="UP001060085"/>
    </source>
</evidence>
<reference evidence="2" key="1">
    <citation type="journal article" date="2023" name="Nat. Plants">
        <title>Single-cell RNA sequencing provides a high-resolution roadmap for understanding the multicellular compartmentation of specialized metabolism.</title>
        <authorList>
            <person name="Sun S."/>
            <person name="Shen X."/>
            <person name="Li Y."/>
            <person name="Li Y."/>
            <person name="Wang S."/>
            <person name="Li R."/>
            <person name="Zhang H."/>
            <person name="Shen G."/>
            <person name="Guo B."/>
            <person name="Wei J."/>
            <person name="Xu J."/>
            <person name="St-Pierre B."/>
            <person name="Chen S."/>
            <person name="Sun C."/>
        </authorList>
    </citation>
    <scope>NUCLEOTIDE SEQUENCE [LARGE SCALE GENOMIC DNA]</scope>
</reference>
<dbReference type="EMBL" id="CM044703">
    <property type="protein sequence ID" value="KAI5674014.1"/>
    <property type="molecule type" value="Genomic_DNA"/>
</dbReference>
<keyword evidence="2" id="KW-1185">Reference proteome</keyword>
<accession>A0ACC0BMV9</accession>
<protein>
    <submittedName>
        <fullName evidence="1">Uncharacterized protein</fullName>
    </submittedName>
</protein>
<evidence type="ECO:0000313" key="1">
    <source>
        <dbReference type="EMBL" id="KAI5674014.1"/>
    </source>
</evidence>
<gene>
    <name evidence="1" type="ORF">M9H77_14378</name>
</gene>
<organism evidence="1 2">
    <name type="scientific">Catharanthus roseus</name>
    <name type="common">Madagascar periwinkle</name>
    <name type="synonym">Vinca rosea</name>
    <dbReference type="NCBI Taxonomy" id="4058"/>
    <lineage>
        <taxon>Eukaryota</taxon>
        <taxon>Viridiplantae</taxon>
        <taxon>Streptophyta</taxon>
        <taxon>Embryophyta</taxon>
        <taxon>Tracheophyta</taxon>
        <taxon>Spermatophyta</taxon>
        <taxon>Magnoliopsida</taxon>
        <taxon>eudicotyledons</taxon>
        <taxon>Gunneridae</taxon>
        <taxon>Pentapetalae</taxon>
        <taxon>asterids</taxon>
        <taxon>lamiids</taxon>
        <taxon>Gentianales</taxon>
        <taxon>Apocynaceae</taxon>
        <taxon>Rauvolfioideae</taxon>
        <taxon>Vinceae</taxon>
        <taxon>Catharanthinae</taxon>
        <taxon>Catharanthus</taxon>
    </lineage>
</organism>
<sequence length="198" mass="21803">MVGLSWRVGFDRVKKFPGRPPRLPVALPLLLSLPAFSVFLSLADLFLQLCMSLGVFRERVSREKRERNREGGLPVTLVTAEADSEGAISDLPFAYSRRLDVALPLLGDHLSARVFICGACFSSTSGIRAAIRLIGADINQQSFGSEEDLPIEFIIIASVRLAVVPLLFQFFYFGLPPVLCSLCVSLFCLIKTKPNQTN</sequence>